<comment type="function">
    <text evidence="24">Catalyzes the ATP-dependent phosphorylation of sn-l,2-diacylglycerol (DAG) to phosphatidic acid. Involved in the recycling of diacylglycerol produced as a by-product during membrane-derived oligosaccharide (MDO) biosynthesis.</text>
</comment>
<evidence type="ECO:0000256" key="20">
    <source>
        <dbReference type="PIRSR" id="PIRSR600829-1"/>
    </source>
</evidence>
<evidence type="ECO:0000256" key="10">
    <source>
        <dbReference type="ARBA" id="ARBA00022723"/>
    </source>
</evidence>
<proteinExistence type="inferred from homology"/>
<keyword evidence="15 24" id="KW-1133">Transmembrane helix</keyword>
<dbReference type="InterPro" id="IPR036945">
    <property type="entry name" value="DAGK_sf"/>
</dbReference>
<dbReference type="InterPro" id="IPR000829">
    <property type="entry name" value="DAGK"/>
</dbReference>
<evidence type="ECO:0000256" key="18">
    <source>
        <dbReference type="ARBA" id="ARBA00023209"/>
    </source>
</evidence>
<feature type="binding site" evidence="23">
    <location>
        <position position="78"/>
    </location>
    <ligand>
        <name>a divalent metal cation</name>
        <dbReference type="ChEBI" id="CHEBI:60240"/>
    </ligand>
</feature>
<feature type="binding site" evidence="22">
    <location>
        <position position="11"/>
    </location>
    <ligand>
        <name>ATP</name>
        <dbReference type="ChEBI" id="CHEBI:30616"/>
    </ligand>
</feature>
<comment type="cofactor">
    <cofactor evidence="23">
        <name>Mg(2+)</name>
        <dbReference type="ChEBI" id="CHEBI:18420"/>
    </cofactor>
    <text evidence="23">Mn(2+), Zn(2+), Cd(2+) and Co(2+) support activity to lesser extents.</text>
</comment>
<dbReference type="EC" id="2.7.1.107" evidence="3 24"/>
<dbReference type="EMBL" id="QGKL01000011">
    <property type="protein sequence ID" value="PWQ98507.1"/>
    <property type="molecule type" value="Genomic_DNA"/>
</dbReference>
<keyword evidence="18" id="KW-0594">Phospholipid biosynthesis</keyword>
<keyword evidence="16 24" id="KW-0443">Lipid metabolism</keyword>
<evidence type="ECO:0000256" key="13">
    <source>
        <dbReference type="ARBA" id="ARBA00022840"/>
    </source>
</evidence>
<name>A0A317CJX0_9GAMM</name>
<evidence type="ECO:0000256" key="4">
    <source>
        <dbReference type="ARBA" id="ARBA00017575"/>
    </source>
</evidence>
<evidence type="ECO:0000256" key="2">
    <source>
        <dbReference type="ARBA" id="ARBA00005967"/>
    </source>
</evidence>
<keyword evidence="7 24" id="KW-0997">Cell inner membrane</keyword>
<keyword evidence="8 24" id="KW-0808">Transferase</keyword>
<feature type="binding site" evidence="21">
    <location>
        <begin position="32"/>
        <end position="36"/>
    </location>
    <ligand>
        <name>substrate</name>
    </ligand>
</feature>
<keyword evidence="19 24" id="KW-1208">Phospholipid metabolism</keyword>
<keyword evidence="17 24" id="KW-0472">Membrane</keyword>
<dbReference type="GO" id="GO:0046872">
    <property type="term" value="F:metal ion binding"/>
    <property type="evidence" value="ECO:0007669"/>
    <property type="project" value="UniProtKB-KW"/>
</dbReference>
<evidence type="ECO:0000256" key="15">
    <source>
        <dbReference type="ARBA" id="ARBA00022989"/>
    </source>
</evidence>
<keyword evidence="13 22" id="KW-0067">ATP-binding</keyword>
<feature type="binding site" evidence="22">
    <location>
        <position position="78"/>
    </location>
    <ligand>
        <name>ATP</name>
        <dbReference type="ChEBI" id="CHEBI:30616"/>
    </ligand>
</feature>
<keyword evidence="11 22" id="KW-0547">Nucleotide-binding</keyword>
<keyword evidence="12 24" id="KW-0418">Kinase</keyword>
<dbReference type="CDD" id="cd14264">
    <property type="entry name" value="DAGK_IM"/>
    <property type="match status" value="1"/>
</dbReference>
<dbReference type="PANTHER" id="PTHR34299">
    <property type="entry name" value="DIACYLGLYCEROL KINASE"/>
    <property type="match status" value="1"/>
</dbReference>
<feature type="binding site" evidence="21">
    <location>
        <position position="71"/>
    </location>
    <ligand>
        <name>substrate</name>
    </ligand>
</feature>
<dbReference type="GO" id="GO:0004143">
    <property type="term" value="F:ATP-dependent diacylglycerol kinase activity"/>
    <property type="evidence" value="ECO:0007669"/>
    <property type="project" value="UniProtKB-EC"/>
</dbReference>
<dbReference type="PROSITE" id="PS01069">
    <property type="entry name" value="DAGK_PROKAR"/>
    <property type="match status" value="1"/>
</dbReference>
<feature type="binding site" evidence="22">
    <location>
        <begin position="87"/>
        <end position="89"/>
    </location>
    <ligand>
        <name>ATP</name>
        <dbReference type="ChEBI" id="CHEBI:30616"/>
    </ligand>
</feature>
<evidence type="ECO:0000256" key="12">
    <source>
        <dbReference type="ARBA" id="ARBA00022777"/>
    </source>
</evidence>
<evidence type="ECO:0000256" key="7">
    <source>
        <dbReference type="ARBA" id="ARBA00022519"/>
    </source>
</evidence>
<dbReference type="AlphaFoldDB" id="A0A317CJX0"/>
<feature type="binding site" evidence="23">
    <location>
        <position position="30"/>
    </location>
    <ligand>
        <name>a divalent metal cation</name>
        <dbReference type="ChEBI" id="CHEBI:60240"/>
    </ligand>
</feature>
<dbReference type="GO" id="GO:0006654">
    <property type="term" value="P:phosphatidic acid biosynthetic process"/>
    <property type="evidence" value="ECO:0007669"/>
    <property type="project" value="InterPro"/>
</dbReference>
<comment type="similarity">
    <text evidence="2 24">Belongs to the bacterial diacylglycerol kinase family.</text>
</comment>
<dbReference type="GO" id="GO:0005524">
    <property type="term" value="F:ATP binding"/>
    <property type="evidence" value="ECO:0007669"/>
    <property type="project" value="UniProtKB-KW"/>
</dbReference>
<keyword evidence="10 23" id="KW-0479">Metal-binding</keyword>
<reference evidence="25 26" key="1">
    <citation type="submission" date="2018-05" db="EMBL/GenBank/DDBJ databases">
        <title>Leucothrix arctica sp. nov., isolated from Arctic seawater.</title>
        <authorList>
            <person name="Choi A."/>
            <person name="Baek K."/>
        </authorList>
    </citation>
    <scope>NUCLEOTIDE SEQUENCE [LARGE SCALE GENOMIC DNA]</scope>
    <source>
        <strain evidence="25 26">IMCC9719</strain>
    </source>
</reference>
<keyword evidence="14 23" id="KW-0460">Magnesium</keyword>
<accession>A0A317CJX0</accession>
<evidence type="ECO:0000256" key="11">
    <source>
        <dbReference type="ARBA" id="ARBA00022741"/>
    </source>
</evidence>
<feature type="transmembrane region" description="Helical" evidence="24">
    <location>
        <begin position="57"/>
        <end position="81"/>
    </location>
</feature>
<evidence type="ECO:0000256" key="1">
    <source>
        <dbReference type="ARBA" id="ARBA00004429"/>
    </source>
</evidence>
<evidence type="ECO:0000256" key="9">
    <source>
        <dbReference type="ARBA" id="ARBA00022692"/>
    </source>
</evidence>
<dbReference type="InterPro" id="IPR033718">
    <property type="entry name" value="DAGK_prok"/>
</dbReference>
<keyword evidence="9 24" id="KW-0812">Transmembrane</keyword>
<evidence type="ECO:0000256" key="14">
    <source>
        <dbReference type="ARBA" id="ARBA00022842"/>
    </source>
</evidence>
<evidence type="ECO:0000256" key="8">
    <source>
        <dbReference type="ARBA" id="ARBA00022679"/>
    </source>
</evidence>
<feature type="binding site" evidence="22">
    <location>
        <position position="30"/>
    </location>
    <ligand>
        <name>ATP</name>
        <dbReference type="ChEBI" id="CHEBI:30616"/>
    </ligand>
</feature>
<comment type="subcellular location">
    <subcellularLocation>
        <location evidence="1 24">Cell inner membrane</location>
        <topology evidence="1 24">Multi-pass membrane protein</topology>
    </subcellularLocation>
</comment>
<dbReference type="Proteomes" id="UP000245506">
    <property type="component" value="Unassembled WGS sequence"/>
</dbReference>
<feature type="transmembrane region" description="Helical" evidence="24">
    <location>
        <begin position="102"/>
        <end position="119"/>
    </location>
</feature>
<dbReference type="PANTHER" id="PTHR34299:SF1">
    <property type="entry name" value="DIACYLGLYCEROL KINASE"/>
    <property type="match status" value="1"/>
</dbReference>
<evidence type="ECO:0000313" key="25">
    <source>
        <dbReference type="EMBL" id="PWQ98507.1"/>
    </source>
</evidence>
<dbReference type="Pfam" id="PF01219">
    <property type="entry name" value="DAGK_prokar"/>
    <property type="match status" value="1"/>
</dbReference>
<keyword evidence="5" id="KW-1003">Cell membrane</keyword>
<evidence type="ECO:0000256" key="21">
    <source>
        <dbReference type="PIRSR" id="PIRSR600829-2"/>
    </source>
</evidence>
<evidence type="ECO:0000256" key="5">
    <source>
        <dbReference type="ARBA" id="ARBA00022475"/>
    </source>
</evidence>
<evidence type="ECO:0000256" key="3">
    <source>
        <dbReference type="ARBA" id="ARBA00012133"/>
    </source>
</evidence>
<comment type="catalytic activity">
    <reaction evidence="24">
        <text>a 1,2-diacyl-sn-glycerol + ATP = a 1,2-diacyl-sn-glycero-3-phosphate + ADP + H(+)</text>
        <dbReference type="Rhea" id="RHEA:10272"/>
        <dbReference type="ChEBI" id="CHEBI:15378"/>
        <dbReference type="ChEBI" id="CHEBI:17815"/>
        <dbReference type="ChEBI" id="CHEBI:30616"/>
        <dbReference type="ChEBI" id="CHEBI:58608"/>
        <dbReference type="ChEBI" id="CHEBI:456216"/>
        <dbReference type="EC" id="2.7.1.107"/>
    </reaction>
</comment>
<feature type="transmembrane region" description="Helical" evidence="24">
    <location>
        <begin position="33"/>
        <end position="51"/>
    </location>
</feature>
<sequence length="120" mass="12770">MAKSTNIGLKRLINAFGFSMQGLKAAYKGEEAFRQEVAVLVLAVPLAFWLGDTAIEVALLIGSIILVLVVELLNSAIEAVVDRFGGELHVLSGQAKDMGSSAVLLISINALIIWCAVILF</sequence>
<feature type="binding site" evidence="22">
    <location>
        <begin position="96"/>
        <end position="97"/>
    </location>
    <ligand>
        <name>ATP</name>
        <dbReference type="ChEBI" id="CHEBI:30616"/>
    </ligand>
</feature>
<evidence type="ECO:0000256" key="24">
    <source>
        <dbReference type="RuleBase" id="RU363065"/>
    </source>
</evidence>
<evidence type="ECO:0000256" key="22">
    <source>
        <dbReference type="PIRSR" id="PIRSR600829-3"/>
    </source>
</evidence>
<dbReference type="GO" id="GO:0005886">
    <property type="term" value="C:plasma membrane"/>
    <property type="evidence" value="ECO:0007669"/>
    <property type="project" value="UniProtKB-SubCell"/>
</dbReference>
<evidence type="ECO:0000313" key="26">
    <source>
        <dbReference type="Proteomes" id="UP000245506"/>
    </source>
</evidence>
<evidence type="ECO:0000256" key="6">
    <source>
        <dbReference type="ARBA" id="ARBA00022516"/>
    </source>
</evidence>
<dbReference type="Gene3D" id="1.10.287.3610">
    <property type="match status" value="1"/>
</dbReference>
<protein>
    <recommendedName>
        <fullName evidence="4 24">Diacylglycerol kinase</fullName>
        <ecNumber evidence="3 24">2.7.1.107</ecNumber>
    </recommendedName>
</protein>
<gene>
    <name evidence="25" type="ORF">DKT75_03380</name>
</gene>
<dbReference type="RefSeq" id="WP_109822025.1">
    <property type="nucleotide sequence ID" value="NZ_QGKL01000011.1"/>
</dbReference>
<organism evidence="25 26">
    <name type="scientific">Leucothrix arctica</name>
    <dbReference type="NCBI Taxonomy" id="1481894"/>
    <lineage>
        <taxon>Bacteria</taxon>
        <taxon>Pseudomonadati</taxon>
        <taxon>Pseudomonadota</taxon>
        <taxon>Gammaproteobacteria</taxon>
        <taxon>Thiotrichales</taxon>
        <taxon>Thiotrichaceae</taxon>
        <taxon>Leucothrix</taxon>
    </lineage>
</organism>
<keyword evidence="6" id="KW-0444">Lipid biosynthesis</keyword>
<keyword evidence="26" id="KW-1185">Reference proteome</keyword>
<evidence type="ECO:0000256" key="19">
    <source>
        <dbReference type="ARBA" id="ARBA00023264"/>
    </source>
</evidence>
<feature type="binding site" evidence="21">
    <location>
        <position position="100"/>
    </location>
    <ligand>
        <name>substrate</name>
    </ligand>
</feature>
<evidence type="ECO:0000256" key="17">
    <source>
        <dbReference type="ARBA" id="ARBA00023136"/>
    </source>
</evidence>
<evidence type="ECO:0000256" key="23">
    <source>
        <dbReference type="PIRSR" id="PIRSR600829-4"/>
    </source>
</evidence>
<feature type="binding site" evidence="21">
    <location>
        <position position="11"/>
    </location>
    <ligand>
        <name>substrate</name>
    </ligand>
</feature>
<feature type="active site" description="Proton acceptor" evidence="20">
    <location>
        <position position="71"/>
    </location>
</feature>
<evidence type="ECO:0000256" key="16">
    <source>
        <dbReference type="ARBA" id="ARBA00023098"/>
    </source>
</evidence>
<comment type="caution">
    <text evidence="25">The sequence shown here is derived from an EMBL/GenBank/DDBJ whole genome shotgun (WGS) entry which is preliminary data.</text>
</comment>
<dbReference type="OrthoDB" id="9796011at2"/>